<evidence type="ECO:0000256" key="1">
    <source>
        <dbReference type="ARBA" id="ARBA00022741"/>
    </source>
</evidence>
<dbReference type="InterPro" id="IPR035892">
    <property type="entry name" value="C2_domain_sf"/>
</dbReference>
<dbReference type="InterPro" id="IPR004179">
    <property type="entry name" value="Sec63-dom"/>
</dbReference>
<dbReference type="Pfam" id="PF23445">
    <property type="entry name" value="WHD_SNRNP200"/>
    <property type="match status" value="2"/>
</dbReference>
<dbReference type="InterPro" id="IPR050474">
    <property type="entry name" value="Hel308_SKI2-like"/>
</dbReference>
<dbReference type="STRING" id="743788.S8EHM2"/>
<dbReference type="CDD" id="cd18795">
    <property type="entry name" value="SF2_C_Ski2"/>
    <property type="match status" value="1"/>
</dbReference>
<dbReference type="PROSITE" id="PS51192">
    <property type="entry name" value="HELICASE_ATP_BIND_1"/>
    <property type="match status" value="2"/>
</dbReference>
<dbReference type="GO" id="GO:0004386">
    <property type="term" value="F:helicase activity"/>
    <property type="evidence" value="ECO:0007669"/>
    <property type="project" value="UniProtKB-KW"/>
</dbReference>
<name>S8EHM2_FOMSC</name>
<dbReference type="GO" id="GO:0005524">
    <property type="term" value="F:ATP binding"/>
    <property type="evidence" value="ECO:0007669"/>
    <property type="project" value="UniProtKB-KW"/>
</dbReference>
<dbReference type="EMBL" id="KE504133">
    <property type="protein sequence ID" value="EPT02759.1"/>
    <property type="molecule type" value="Genomic_DNA"/>
</dbReference>
<dbReference type="InterPro" id="IPR036388">
    <property type="entry name" value="WH-like_DNA-bd_sf"/>
</dbReference>
<dbReference type="InterPro" id="IPR011545">
    <property type="entry name" value="DEAD/DEAH_box_helicase_dom"/>
</dbReference>
<dbReference type="PANTHER" id="PTHR47961:SF13">
    <property type="entry name" value="ACTIVATING SIGNAL COINTEGRATOR 1 COMPLEX SUBUNIT 3"/>
    <property type="match status" value="1"/>
</dbReference>
<dbReference type="eggNOG" id="KOG0952">
    <property type="taxonomic scope" value="Eukaryota"/>
</dbReference>
<dbReference type="PROSITE" id="PS51194">
    <property type="entry name" value="HELICASE_CTER"/>
    <property type="match status" value="1"/>
</dbReference>
<feature type="domain" description="Helicase ATP-binding" evidence="5">
    <location>
        <begin position="281"/>
        <end position="471"/>
    </location>
</feature>
<proteinExistence type="predicted"/>
<dbReference type="Pfam" id="PF02889">
    <property type="entry name" value="Sec63"/>
    <property type="match status" value="1"/>
</dbReference>
<dbReference type="InterPro" id="IPR027417">
    <property type="entry name" value="P-loop_NTPase"/>
</dbReference>
<evidence type="ECO:0000256" key="2">
    <source>
        <dbReference type="ARBA" id="ARBA00022801"/>
    </source>
</evidence>
<keyword evidence="2" id="KW-0378">Hydrolase</keyword>
<dbReference type="Gene3D" id="1.10.3380.10">
    <property type="entry name" value="Sec63 N-terminal domain-like domain"/>
    <property type="match status" value="1"/>
</dbReference>
<dbReference type="InterPro" id="IPR014001">
    <property type="entry name" value="Helicase_ATP-bd"/>
</dbReference>
<dbReference type="Gene3D" id="1.10.10.10">
    <property type="entry name" value="Winged helix-like DNA-binding domain superfamily/Winged helix DNA-binding domain"/>
    <property type="match status" value="2"/>
</dbReference>
<feature type="domain" description="Helicase C-terminal" evidence="6">
    <location>
        <begin position="502"/>
        <end position="721"/>
    </location>
</feature>
<keyword evidence="8" id="KW-1185">Reference proteome</keyword>
<reference evidence="7 8" key="1">
    <citation type="journal article" date="2012" name="Science">
        <title>The Paleozoic origin of enzymatic lignin decomposition reconstructed from 31 fungal genomes.</title>
        <authorList>
            <person name="Floudas D."/>
            <person name="Binder M."/>
            <person name="Riley R."/>
            <person name="Barry K."/>
            <person name="Blanchette R.A."/>
            <person name="Henrissat B."/>
            <person name="Martinez A.T."/>
            <person name="Otillar R."/>
            <person name="Spatafora J.W."/>
            <person name="Yadav J.S."/>
            <person name="Aerts A."/>
            <person name="Benoit I."/>
            <person name="Boyd A."/>
            <person name="Carlson A."/>
            <person name="Copeland A."/>
            <person name="Coutinho P.M."/>
            <person name="de Vries R.P."/>
            <person name="Ferreira P."/>
            <person name="Findley K."/>
            <person name="Foster B."/>
            <person name="Gaskell J."/>
            <person name="Glotzer D."/>
            <person name="Gorecki P."/>
            <person name="Heitman J."/>
            <person name="Hesse C."/>
            <person name="Hori C."/>
            <person name="Igarashi K."/>
            <person name="Jurgens J.A."/>
            <person name="Kallen N."/>
            <person name="Kersten P."/>
            <person name="Kohler A."/>
            <person name="Kuees U."/>
            <person name="Kumar T.K.A."/>
            <person name="Kuo A."/>
            <person name="LaButti K."/>
            <person name="Larrondo L.F."/>
            <person name="Lindquist E."/>
            <person name="Ling A."/>
            <person name="Lombard V."/>
            <person name="Lucas S."/>
            <person name="Lundell T."/>
            <person name="Martin R."/>
            <person name="McLaughlin D.J."/>
            <person name="Morgenstern I."/>
            <person name="Morin E."/>
            <person name="Murat C."/>
            <person name="Nagy L.G."/>
            <person name="Nolan M."/>
            <person name="Ohm R.A."/>
            <person name="Patyshakuliyeva A."/>
            <person name="Rokas A."/>
            <person name="Ruiz-Duenas F.J."/>
            <person name="Sabat G."/>
            <person name="Salamov A."/>
            <person name="Samejima M."/>
            <person name="Schmutz J."/>
            <person name="Slot J.C."/>
            <person name="St John F."/>
            <person name="Stenlid J."/>
            <person name="Sun H."/>
            <person name="Sun S."/>
            <person name="Syed K."/>
            <person name="Tsang A."/>
            <person name="Wiebenga A."/>
            <person name="Young D."/>
            <person name="Pisabarro A."/>
            <person name="Eastwood D.C."/>
            <person name="Martin F."/>
            <person name="Cullen D."/>
            <person name="Grigoriev I.V."/>
            <person name="Hibbett D.S."/>
        </authorList>
    </citation>
    <scope>NUCLEOTIDE SEQUENCE</scope>
    <source>
        <strain evidence="8">FP-58527</strain>
    </source>
</reference>
<dbReference type="FunFam" id="3.40.50.300:FF:000102">
    <property type="entry name" value="RNA helicase, activating signal cointegrator 1"/>
    <property type="match status" value="1"/>
</dbReference>
<dbReference type="InterPro" id="IPR001650">
    <property type="entry name" value="Helicase_C-like"/>
</dbReference>
<dbReference type="SMART" id="SM00382">
    <property type="entry name" value="AAA"/>
    <property type="match status" value="2"/>
</dbReference>
<evidence type="ECO:0000313" key="7">
    <source>
        <dbReference type="EMBL" id="EPT02759.1"/>
    </source>
</evidence>
<dbReference type="InterPro" id="IPR003593">
    <property type="entry name" value="AAA+_ATPase"/>
</dbReference>
<feature type="domain" description="Helicase ATP-binding" evidence="5">
    <location>
        <begin position="1166"/>
        <end position="1334"/>
    </location>
</feature>
<accession>S8EHM2</accession>
<organism evidence="7 8">
    <name type="scientific">Fomitopsis schrenkii</name>
    <name type="common">Brown rot fungus</name>
    <dbReference type="NCBI Taxonomy" id="2126942"/>
    <lineage>
        <taxon>Eukaryota</taxon>
        <taxon>Fungi</taxon>
        <taxon>Dikarya</taxon>
        <taxon>Basidiomycota</taxon>
        <taxon>Agaricomycotina</taxon>
        <taxon>Agaricomycetes</taxon>
        <taxon>Polyporales</taxon>
        <taxon>Fomitopsis</taxon>
    </lineage>
</organism>
<dbReference type="GO" id="GO:0016787">
    <property type="term" value="F:hydrolase activity"/>
    <property type="evidence" value="ECO:0007669"/>
    <property type="project" value="UniProtKB-KW"/>
</dbReference>
<keyword evidence="1" id="KW-0547">Nucleotide-binding</keyword>
<sequence>MSEFLTHIQQLTGSAVESSEGRVAEEWTRGWGVDKGDAQDAASLPEDIPEAQPIWDSVLSLYSTPDIHDKEAYPPVLSKILSKATLRDVLPTLSTILSSKDSDESISEQVLEIIGFDDIELVPEILADRANMARAVSNYIEKGQAGQAYHGDGVDRNSYDPGSLDSDAARRRMEEALRVNAARPLFTGTAHDAPEVLPHVYTSASMAQGNVLSDLGTRYLLPLGTTREMNEDYDEVTVPPAKTVPPRVNERSISVAELEPLAKGSFSGYTSLNRLQSIVYHTAYRSNENMLVCAPTGAGKTDVAMLTILRVLDQHRSANTTTSIAASIERDKFKVIYVAPMKALAAEIVRKFTKRLKWLNILVRELTGDMQLTKAEIAETQIIVTTPEKWDVVTRKPTGEGELASQVKLLIIDEVHLLNDDRGAVIETIVARTLRQVESSQSVIRIVGLSATLPNYIDVADFLRVNRHRGLFYFDSAFRPVPLEQHFIGVKGKPSSPQSRRNLDRVTFEKVSELVHEGHQVMVFVHARKETVKTALALKEAAQTEGSLDEFSCQDHPQFEFFRRDIGTSRNKEMKQLFDCGFGIHNAGMLRTDRNMMERMFEARAIKVLCCTATLAWGVNLPAHAVIIKGTQVYDSAKGSFVDLSVLDVLQVFGRAGRPGMETSGVGYICTTEDKLQHYLDAVISQTPIESKFLTGIIDALNAEIALGTVANVNDAVQWMGYTYLFVRMRKNHFQYGLTRDQVAEDPYLGAKRNQLVVEAATTLANARMITFDRISGTFTILDLGRIAAKYYIRHASIETFNEKFEPKMTEADVLKMLCMSTEFDQIQARENEMKELKELLDNHNIVPCAVDVKSSRDANVKVPRGANVKASRDANVKDVITNQAKVNILLQSYISVTRPEDFALVSDQVYAAQNGGRIVRALLEIAISRKWAYVSTVLMGLSKAIEKRLWPFDHPLKQFQLKREVLYNLERWADEYSVAELAALSATELGQLVRLNEHHGAAIRDAAKQFPTVRLTYKLRPLGSNVLKISVRVAKEFNWSSRVHGASEPFWLWIEDDEGINILQMSHLAFRQSTDALDVDYVISIPESQRPPFATIRFVSDKWMGAKDEIEIPLDDLVMPSACGSHAPRLDIPFLPVSALHNPAAEKQLSRRIHSFNALQSHAYWSLVNTPLHALLCAPTGCGKSTLGYATLWNTLQSATNDSWALVVAPRRSVAIEAVTELRPVSNALNVSVDLSTAENLFTAPRRRSIRVVTGAELLRSMSRSGLPQNALSTLRLVVCENLELLDAPYELGISLLIHAAQTYPVRFLGLSNSLNDPADLAAWLDVDPLALHSFRPSDRDQSLTVHTQTFTIPQSAALFKAMAKPVHMAIQKVPDGSAIVFIPSRNLGRTIALDLITQCALETESDRGYLPGHVSVDALAHYRQRLKDAELLDYIARGVGFFHEGIAAEDRKLMLELYAEGLLRVLIVPRDACWALPVRAATVVVVGTQYLHVTDEERQMRDYALEDLVRMQGRAVRHDGAGHFHLFCQVESKDTFLRFLNDGLPLESKLLQTDVLRAWYRDRRKDGTIADKQQAVEALSFTFLARRLTSNPMYYDCSSTSVNELLSRVVDSLDEEVAGG</sequence>
<dbReference type="Pfam" id="PF00270">
    <property type="entry name" value="DEAD"/>
    <property type="match status" value="2"/>
</dbReference>
<dbReference type="SUPFAM" id="SSF52540">
    <property type="entry name" value="P-loop containing nucleoside triphosphate hydrolases"/>
    <property type="match status" value="3"/>
</dbReference>
<dbReference type="InterPro" id="IPR036390">
    <property type="entry name" value="WH_DNA-bd_sf"/>
</dbReference>
<evidence type="ECO:0000256" key="4">
    <source>
        <dbReference type="ARBA" id="ARBA00022840"/>
    </source>
</evidence>
<dbReference type="PANTHER" id="PTHR47961">
    <property type="entry name" value="DNA POLYMERASE THETA, PUTATIVE (AFU_ORTHOLOGUE AFUA_1G05260)-RELATED"/>
    <property type="match status" value="1"/>
</dbReference>
<dbReference type="SMART" id="SM00973">
    <property type="entry name" value="Sec63"/>
    <property type="match status" value="1"/>
</dbReference>
<dbReference type="Proteomes" id="UP000015241">
    <property type="component" value="Unassembled WGS sequence"/>
</dbReference>
<keyword evidence="4" id="KW-0067">ATP-binding</keyword>
<dbReference type="SMART" id="SM00490">
    <property type="entry name" value="HELICc"/>
    <property type="match status" value="1"/>
</dbReference>
<evidence type="ECO:0008006" key="9">
    <source>
        <dbReference type="Google" id="ProtNLM"/>
    </source>
</evidence>
<dbReference type="SMART" id="SM00487">
    <property type="entry name" value="DEXDc"/>
    <property type="match status" value="1"/>
</dbReference>
<dbReference type="InterPro" id="IPR057842">
    <property type="entry name" value="WH_MER3"/>
</dbReference>
<dbReference type="SUPFAM" id="SSF158702">
    <property type="entry name" value="Sec63 N-terminal domain-like"/>
    <property type="match status" value="1"/>
</dbReference>
<dbReference type="Gene3D" id="3.40.50.300">
    <property type="entry name" value="P-loop containing nucleotide triphosphate hydrolases"/>
    <property type="match status" value="4"/>
</dbReference>
<dbReference type="SUPFAM" id="SSF46785">
    <property type="entry name" value="Winged helix' DNA-binding domain"/>
    <property type="match status" value="1"/>
</dbReference>
<dbReference type="Gene3D" id="2.60.40.150">
    <property type="entry name" value="C2 domain"/>
    <property type="match status" value="1"/>
</dbReference>
<evidence type="ECO:0000259" key="5">
    <source>
        <dbReference type="PROSITE" id="PS51192"/>
    </source>
</evidence>
<protein>
    <recommendedName>
        <fullName evidence="9">Sec63-domain-containing protein</fullName>
    </recommendedName>
</protein>
<evidence type="ECO:0000313" key="8">
    <source>
        <dbReference type="Proteomes" id="UP000015241"/>
    </source>
</evidence>
<dbReference type="InParanoid" id="S8EHM2"/>
<dbReference type="SUPFAM" id="SSF81296">
    <property type="entry name" value="E set domains"/>
    <property type="match status" value="1"/>
</dbReference>
<dbReference type="InterPro" id="IPR014756">
    <property type="entry name" value="Ig_E-set"/>
</dbReference>
<keyword evidence="3" id="KW-0347">Helicase</keyword>
<dbReference type="HOGENOM" id="CLU_000335_2_2_1"/>
<evidence type="ECO:0000259" key="6">
    <source>
        <dbReference type="PROSITE" id="PS51194"/>
    </source>
</evidence>
<dbReference type="FunFam" id="3.40.50.300:FF:000062">
    <property type="entry name" value="U5 small nuclear ribonucleoprotein helicase"/>
    <property type="match status" value="1"/>
</dbReference>
<dbReference type="FunFam" id="1.10.10.10:FF:000024">
    <property type="entry name" value="U5 small nuclear ribonucleoprotein helicase"/>
    <property type="match status" value="1"/>
</dbReference>
<dbReference type="GO" id="GO:0003676">
    <property type="term" value="F:nucleic acid binding"/>
    <property type="evidence" value="ECO:0007669"/>
    <property type="project" value="InterPro"/>
</dbReference>
<dbReference type="CDD" id="cd18020">
    <property type="entry name" value="DEXHc_ASCC3_1"/>
    <property type="match status" value="1"/>
</dbReference>
<evidence type="ECO:0000256" key="3">
    <source>
        <dbReference type="ARBA" id="ARBA00022806"/>
    </source>
</evidence>
<gene>
    <name evidence="7" type="ORF">FOMPIDRAFT_1059039</name>
</gene>
<dbReference type="OrthoDB" id="5575at2759"/>